<dbReference type="InterPro" id="IPR005180">
    <property type="entry name" value="DUF302"/>
</dbReference>
<dbReference type="AlphaFoldDB" id="A0A4P9UR49"/>
<evidence type="ECO:0000313" key="2">
    <source>
        <dbReference type="EMBL" id="QCW82791.1"/>
    </source>
</evidence>
<dbReference type="SUPFAM" id="SSF103247">
    <property type="entry name" value="TT1751-like"/>
    <property type="match status" value="1"/>
</dbReference>
<name>A0A4P9UR49_METBY</name>
<gene>
    <name evidence="2" type="ORF">EQU24_11470</name>
</gene>
<dbReference type="PROSITE" id="PS51257">
    <property type="entry name" value="PROKAR_LIPOPROTEIN"/>
    <property type="match status" value="1"/>
</dbReference>
<proteinExistence type="predicted"/>
<accession>A0A4P9UR49</accession>
<dbReference type="OrthoDB" id="14730at2"/>
<dbReference type="PANTHER" id="PTHR38342:SF1">
    <property type="entry name" value="SLR5037 PROTEIN"/>
    <property type="match status" value="1"/>
</dbReference>
<feature type="domain" description="DUF302" evidence="1">
    <location>
        <begin position="68"/>
        <end position="120"/>
    </location>
</feature>
<sequence length="152" mass="17089">MTRSIVIFASLMIIASCETLQQKGEFIEYYRVETQKPYDDVLAEIKIAIAEHNLRITAHSRIGKVIRDRGTANFPDYDTIQFCNLTHAETLLTLSPHSVSHMPCNVVLYAFEGKTIVSTHLLPTDTGNPELDAFSVKMNGMLKLIVDFAVEE</sequence>
<dbReference type="EMBL" id="CP035467">
    <property type="protein sequence ID" value="QCW82791.1"/>
    <property type="molecule type" value="Genomic_DNA"/>
</dbReference>
<dbReference type="RefSeq" id="WP_014148368.1">
    <property type="nucleotide sequence ID" value="NZ_CP035467.1"/>
</dbReference>
<dbReference type="Proteomes" id="UP000305881">
    <property type="component" value="Chromosome"/>
</dbReference>
<dbReference type="KEGG" id="mbur:EQU24_11470"/>
<dbReference type="InterPro" id="IPR035923">
    <property type="entry name" value="TT1751-like_sf"/>
</dbReference>
<dbReference type="STRING" id="675511.GCA_000341735_00744"/>
<evidence type="ECO:0000259" key="1">
    <source>
        <dbReference type="Pfam" id="PF03625"/>
    </source>
</evidence>
<dbReference type="PANTHER" id="PTHR38342">
    <property type="entry name" value="SLR5037 PROTEIN"/>
    <property type="match status" value="1"/>
</dbReference>
<dbReference type="Gene3D" id="3.30.310.70">
    <property type="entry name" value="TT1751-like domain"/>
    <property type="match status" value="1"/>
</dbReference>
<evidence type="ECO:0000313" key="3">
    <source>
        <dbReference type="Proteomes" id="UP000305881"/>
    </source>
</evidence>
<keyword evidence="3" id="KW-1185">Reference proteome</keyword>
<dbReference type="Pfam" id="PF03625">
    <property type="entry name" value="DUF302"/>
    <property type="match status" value="1"/>
</dbReference>
<dbReference type="CDD" id="cd14797">
    <property type="entry name" value="DUF302"/>
    <property type="match status" value="1"/>
</dbReference>
<protein>
    <submittedName>
        <fullName evidence="2">DUF302 domain-containing protein</fullName>
    </submittedName>
</protein>
<organism evidence="2 3">
    <name type="scientific">Methylotuvimicrobium buryatense</name>
    <name type="common">Methylomicrobium buryatense</name>
    <dbReference type="NCBI Taxonomy" id="95641"/>
    <lineage>
        <taxon>Bacteria</taxon>
        <taxon>Pseudomonadati</taxon>
        <taxon>Pseudomonadota</taxon>
        <taxon>Gammaproteobacteria</taxon>
        <taxon>Methylococcales</taxon>
        <taxon>Methylococcaceae</taxon>
        <taxon>Methylotuvimicrobium</taxon>
    </lineage>
</organism>
<reference evidence="3" key="1">
    <citation type="journal article" date="2019" name="J. Bacteriol.">
        <title>A Mutagenic Screen Identifies a TonB-Dependent Receptor Required for the Lanthanide Metal Switch in the Type I Methanotroph 'Methylotuvimicrobium buryatense' 5GB1C.</title>
        <authorList>
            <person name="Groom J.D."/>
            <person name="Ford S.M."/>
            <person name="Pesesky M.W."/>
            <person name="Lidstrom M.E."/>
        </authorList>
    </citation>
    <scope>NUCLEOTIDE SEQUENCE [LARGE SCALE GENOMIC DNA]</scope>
    <source>
        <strain evidence="3">5GB1C</strain>
    </source>
</reference>